<protein>
    <submittedName>
        <fullName evidence="1">Uncharacterized protein</fullName>
    </submittedName>
</protein>
<evidence type="ECO:0000313" key="1">
    <source>
        <dbReference type="EMBL" id="KKL80296.1"/>
    </source>
</evidence>
<sequence length="118" mass="13488">MTTRTDNTEDQIDSRDILERIKEIEDGYPDEAEREELATLNALIVALRELGGDTPEQGLFLIADSYFEVYAQELAEDIGAINSEAAWPVNCIDWEEAASELKQDYCSVEYDDVTYWVR</sequence>
<reference evidence="1" key="1">
    <citation type="journal article" date="2015" name="Nature">
        <title>Complex archaea that bridge the gap between prokaryotes and eukaryotes.</title>
        <authorList>
            <person name="Spang A."/>
            <person name="Saw J.H."/>
            <person name="Jorgensen S.L."/>
            <person name="Zaremba-Niedzwiedzka K."/>
            <person name="Martijn J."/>
            <person name="Lind A.E."/>
            <person name="van Eijk R."/>
            <person name="Schleper C."/>
            <person name="Guy L."/>
            <person name="Ettema T.J."/>
        </authorList>
    </citation>
    <scope>NUCLEOTIDE SEQUENCE</scope>
</reference>
<proteinExistence type="predicted"/>
<comment type="caution">
    <text evidence="1">The sequence shown here is derived from an EMBL/GenBank/DDBJ whole genome shotgun (WGS) entry which is preliminary data.</text>
</comment>
<organism evidence="1">
    <name type="scientific">marine sediment metagenome</name>
    <dbReference type="NCBI Taxonomy" id="412755"/>
    <lineage>
        <taxon>unclassified sequences</taxon>
        <taxon>metagenomes</taxon>
        <taxon>ecological metagenomes</taxon>
    </lineage>
</organism>
<gene>
    <name evidence="1" type="ORF">LCGC14_2006170</name>
</gene>
<accession>A0A0F9FPD8</accession>
<dbReference type="AlphaFoldDB" id="A0A0F9FPD8"/>
<dbReference type="EMBL" id="LAZR01022895">
    <property type="protein sequence ID" value="KKL80296.1"/>
    <property type="molecule type" value="Genomic_DNA"/>
</dbReference>
<name>A0A0F9FPD8_9ZZZZ</name>